<dbReference type="EMBL" id="JACGWJ010000019">
    <property type="protein sequence ID" value="KAL0345053.1"/>
    <property type="molecule type" value="Genomic_DNA"/>
</dbReference>
<feature type="domain" description="BRX" evidence="5">
    <location>
        <begin position="132"/>
        <end position="187"/>
    </location>
</feature>
<evidence type="ECO:0000256" key="1">
    <source>
        <dbReference type="ARBA" id="ARBA00004123"/>
    </source>
</evidence>
<keyword evidence="3" id="KW-0539">Nucleus</keyword>
<dbReference type="AlphaFoldDB" id="A0AAW2NQA2"/>
<name>A0AAW2NQA2_SESRA</name>
<feature type="compositionally biased region" description="Low complexity" evidence="4">
    <location>
        <begin position="283"/>
        <end position="295"/>
    </location>
</feature>
<comment type="similarity">
    <text evidence="2">Belongs to the BRX family.</text>
</comment>
<evidence type="ECO:0000256" key="4">
    <source>
        <dbReference type="SAM" id="MobiDB-lite"/>
    </source>
</evidence>
<protein>
    <submittedName>
        <fullName evidence="6">Protein Brevis radix-like 4</fullName>
    </submittedName>
</protein>
<feature type="region of interest" description="Disordered" evidence="4">
    <location>
        <begin position="1"/>
        <end position="30"/>
    </location>
</feature>
<evidence type="ECO:0000256" key="2">
    <source>
        <dbReference type="ARBA" id="ARBA00009057"/>
    </source>
</evidence>
<comment type="caution">
    <text evidence="6">The sequence shown here is derived from an EMBL/GenBank/DDBJ whole genome shotgun (WGS) entry which is preliminary data.</text>
</comment>
<feature type="compositionally biased region" description="Polar residues" evidence="4">
    <location>
        <begin position="272"/>
        <end position="282"/>
    </location>
</feature>
<organism evidence="6">
    <name type="scientific">Sesamum radiatum</name>
    <name type="common">Black benniseed</name>
    <dbReference type="NCBI Taxonomy" id="300843"/>
    <lineage>
        <taxon>Eukaryota</taxon>
        <taxon>Viridiplantae</taxon>
        <taxon>Streptophyta</taxon>
        <taxon>Embryophyta</taxon>
        <taxon>Tracheophyta</taxon>
        <taxon>Spermatophyta</taxon>
        <taxon>Magnoliopsida</taxon>
        <taxon>eudicotyledons</taxon>
        <taxon>Gunneridae</taxon>
        <taxon>Pentapetalae</taxon>
        <taxon>asterids</taxon>
        <taxon>lamiids</taxon>
        <taxon>Lamiales</taxon>
        <taxon>Pedaliaceae</taxon>
        <taxon>Sesamum</taxon>
    </lineage>
</organism>
<reference evidence="6" key="1">
    <citation type="submission" date="2020-06" db="EMBL/GenBank/DDBJ databases">
        <authorList>
            <person name="Li T."/>
            <person name="Hu X."/>
            <person name="Zhang T."/>
            <person name="Song X."/>
            <person name="Zhang H."/>
            <person name="Dai N."/>
            <person name="Sheng W."/>
            <person name="Hou X."/>
            <person name="Wei L."/>
        </authorList>
    </citation>
    <scope>NUCLEOTIDE SEQUENCE</scope>
    <source>
        <strain evidence="6">G02</strain>
        <tissue evidence="6">Leaf</tissue>
    </source>
</reference>
<accession>A0AAW2NQA2</accession>
<dbReference type="InterPro" id="IPR044532">
    <property type="entry name" value="BRX-like"/>
</dbReference>
<dbReference type="InterPro" id="IPR013591">
    <property type="entry name" value="Brevis_radix_dom"/>
</dbReference>
<gene>
    <name evidence="6" type="ORF">Sradi_4336600</name>
</gene>
<evidence type="ECO:0000259" key="5">
    <source>
        <dbReference type="PROSITE" id="PS51514"/>
    </source>
</evidence>
<dbReference type="PANTHER" id="PTHR46058:SF3">
    <property type="entry name" value="PROTEIN BREVIS RADIX-LIKE 4"/>
    <property type="match status" value="1"/>
</dbReference>
<proteinExistence type="inferred from homology"/>
<feature type="domain" description="BRX" evidence="5">
    <location>
        <begin position="310"/>
        <end position="351"/>
    </location>
</feature>
<dbReference type="PANTHER" id="PTHR46058">
    <property type="entry name" value="PROTEIN BREVIS RADIX-LIKE 1"/>
    <property type="match status" value="1"/>
</dbReference>
<comment type="subcellular location">
    <subcellularLocation>
        <location evidence="1">Nucleus</location>
    </subcellularLocation>
</comment>
<evidence type="ECO:0000256" key="3">
    <source>
        <dbReference type="ARBA" id="ARBA00023242"/>
    </source>
</evidence>
<reference evidence="6" key="2">
    <citation type="journal article" date="2024" name="Plant">
        <title>Genomic evolution and insights into agronomic trait innovations of Sesamum species.</title>
        <authorList>
            <person name="Miao H."/>
            <person name="Wang L."/>
            <person name="Qu L."/>
            <person name="Liu H."/>
            <person name="Sun Y."/>
            <person name="Le M."/>
            <person name="Wang Q."/>
            <person name="Wei S."/>
            <person name="Zheng Y."/>
            <person name="Lin W."/>
            <person name="Duan Y."/>
            <person name="Cao H."/>
            <person name="Xiong S."/>
            <person name="Wang X."/>
            <person name="Wei L."/>
            <person name="Li C."/>
            <person name="Ma Q."/>
            <person name="Ju M."/>
            <person name="Zhao R."/>
            <person name="Li G."/>
            <person name="Mu C."/>
            <person name="Tian Q."/>
            <person name="Mei H."/>
            <person name="Zhang T."/>
            <person name="Gao T."/>
            <person name="Zhang H."/>
        </authorList>
    </citation>
    <scope>NUCLEOTIDE SEQUENCE</scope>
    <source>
        <strain evidence="6">G02</strain>
    </source>
</reference>
<dbReference type="PROSITE" id="PS51514">
    <property type="entry name" value="BRX"/>
    <property type="match status" value="2"/>
</dbReference>
<feature type="region of interest" description="Disordered" evidence="4">
    <location>
        <begin position="272"/>
        <end position="300"/>
    </location>
</feature>
<feature type="region of interest" description="Disordered" evidence="4">
    <location>
        <begin position="198"/>
        <end position="256"/>
    </location>
</feature>
<dbReference type="GO" id="GO:0005634">
    <property type="term" value="C:nucleus"/>
    <property type="evidence" value="ECO:0007669"/>
    <property type="project" value="UniProtKB-SubCell"/>
</dbReference>
<dbReference type="Pfam" id="PF08381">
    <property type="entry name" value="BRX"/>
    <property type="match status" value="2"/>
</dbReference>
<evidence type="ECO:0000313" key="6">
    <source>
        <dbReference type="EMBL" id="KAL0345053.1"/>
    </source>
</evidence>
<sequence>MLTCIARSKQPSEDSSSIDHLPPEKFNSNDQGYGIESVGCVPPLRAVHEPAGCAATEQRELRRWRAGRRVGFRQIPLVVPADRELKLKLELDGGRRELEARLKGISSGEGTPASASGRRVDPVVFVEESEPKEWVAQVEPGVLITFVSLPRGGNDLKRIRFSRDMFNKWQAQRWWAENCDKVMELYNVQRLNRQAFPVPSTPIRSEDDSSSKMGSIEDSPVTPPLGRERLPRTLYRPTGTGMEYSSSDSFDHQSMHSRSNYDSCGVASTPKLSSISGAKTETSSMDTSMRTSSSRDAGDISISNASDLETEWVEQDEPGVYITIRALADGRRELRRVRFRSVSTHQLTFQS</sequence>